<evidence type="ECO:0000313" key="3">
    <source>
        <dbReference type="Proteomes" id="UP000240535"/>
    </source>
</evidence>
<proteinExistence type="predicted"/>
<keyword evidence="1" id="KW-0472">Membrane</keyword>
<keyword evidence="1" id="KW-1133">Transmembrane helix</keyword>
<evidence type="ECO:0000256" key="1">
    <source>
        <dbReference type="SAM" id="Phobius"/>
    </source>
</evidence>
<gene>
    <name evidence="2" type="ORF">CQ405_07810</name>
</gene>
<evidence type="ECO:0000313" key="2">
    <source>
        <dbReference type="EMBL" id="PSM51465.1"/>
    </source>
</evidence>
<dbReference type="RefSeq" id="WP_106872403.1">
    <property type="nucleotide sequence ID" value="NZ_CP053841.1"/>
</dbReference>
<accession>A0A2P8QYY9</accession>
<dbReference type="Proteomes" id="UP000240535">
    <property type="component" value="Unassembled WGS sequence"/>
</dbReference>
<dbReference type="OrthoDB" id="5361981at2"/>
<keyword evidence="1" id="KW-0812">Transmembrane</keyword>
<protein>
    <recommendedName>
        <fullName evidence="4">Cys/Met metabolism pyridoxal-phosphate-dependent enzyme</fullName>
    </recommendedName>
</protein>
<dbReference type="EMBL" id="PDHH01000007">
    <property type="protein sequence ID" value="PSM51465.1"/>
    <property type="molecule type" value="Genomic_DNA"/>
</dbReference>
<sequence length="97" mass="10240">MRVSTSRLPADHFISGALFGGMTAAAFGIYNKEKATAENIKEICKYAVEGGIATSLSISASNKLVSKNYLGAAFDVALGVGMIVAIENILKVKEEQK</sequence>
<evidence type="ECO:0008006" key="4">
    <source>
        <dbReference type="Google" id="ProtNLM"/>
    </source>
</evidence>
<reference evidence="3" key="1">
    <citation type="submission" date="2017-10" db="EMBL/GenBank/DDBJ databases">
        <title>Campylobacter species from seals.</title>
        <authorList>
            <person name="Gilbert M.J."/>
            <person name="Zomer A.L."/>
            <person name="Timmerman A.J."/>
            <person name="Duim B."/>
            <person name="Wagenaar J.A."/>
        </authorList>
    </citation>
    <scope>NUCLEOTIDE SEQUENCE [LARGE SCALE GENOMIC DNA]</scope>
    <source>
        <strain evidence="3">17S00004-5</strain>
    </source>
</reference>
<feature type="transmembrane region" description="Helical" evidence="1">
    <location>
        <begin position="12"/>
        <end position="30"/>
    </location>
</feature>
<keyword evidence="3" id="KW-1185">Reference proteome</keyword>
<dbReference type="AlphaFoldDB" id="A0A2P8QYY9"/>
<organism evidence="2 3">
    <name type="scientific">Campylobacter blaseri</name>
    <dbReference type="NCBI Taxonomy" id="2042961"/>
    <lineage>
        <taxon>Bacteria</taxon>
        <taxon>Pseudomonadati</taxon>
        <taxon>Campylobacterota</taxon>
        <taxon>Epsilonproteobacteria</taxon>
        <taxon>Campylobacterales</taxon>
        <taxon>Campylobacteraceae</taxon>
        <taxon>Campylobacter</taxon>
    </lineage>
</organism>
<name>A0A2P8QYY9_9BACT</name>
<feature type="transmembrane region" description="Helical" evidence="1">
    <location>
        <begin position="69"/>
        <end position="90"/>
    </location>
</feature>
<comment type="caution">
    <text evidence="2">The sequence shown here is derived from an EMBL/GenBank/DDBJ whole genome shotgun (WGS) entry which is preliminary data.</text>
</comment>